<evidence type="ECO:0000256" key="1">
    <source>
        <dbReference type="ARBA" id="ARBA00004613"/>
    </source>
</evidence>
<accession>A0ABY4HWE3</accession>
<dbReference type="PANTHER" id="PTHR32305:SF15">
    <property type="entry name" value="PROTEIN RHSA-RELATED"/>
    <property type="match status" value="1"/>
</dbReference>
<feature type="compositionally biased region" description="Polar residues" evidence="4">
    <location>
        <begin position="698"/>
        <end position="709"/>
    </location>
</feature>
<dbReference type="Pfam" id="PF03534">
    <property type="entry name" value="SpvB"/>
    <property type="match status" value="1"/>
</dbReference>
<dbReference type="InterPro" id="IPR028994">
    <property type="entry name" value="Integrin_alpha_N"/>
</dbReference>
<dbReference type="InterPro" id="IPR022385">
    <property type="entry name" value="Rhs_assc_core"/>
</dbReference>
<evidence type="ECO:0000256" key="4">
    <source>
        <dbReference type="SAM" id="MobiDB-lite"/>
    </source>
</evidence>
<evidence type="ECO:0000313" key="8">
    <source>
        <dbReference type="Proteomes" id="UP000830198"/>
    </source>
</evidence>
<gene>
    <name evidence="7" type="ORF">MYF79_23580</name>
</gene>
<dbReference type="Proteomes" id="UP000830198">
    <property type="component" value="Chromosome"/>
</dbReference>
<keyword evidence="5" id="KW-0812">Transmembrane</keyword>
<dbReference type="RefSeq" id="WP_247810279.1">
    <property type="nucleotide sequence ID" value="NZ_CP095855.1"/>
</dbReference>
<evidence type="ECO:0000256" key="2">
    <source>
        <dbReference type="ARBA" id="ARBA00022525"/>
    </source>
</evidence>
<keyword evidence="3" id="KW-0843">Virulence</keyword>
<feature type="domain" description="Insecticide toxin TcdB middle/N-terminal" evidence="6">
    <location>
        <begin position="1662"/>
        <end position="1781"/>
    </location>
</feature>
<dbReference type="NCBIfam" id="TIGR03696">
    <property type="entry name" value="Rhs_assc_core"/>
    <property type="match status" value="1"/>
</dbReference>
<dbReference type="SUPFAM" id="SSF69318">
    <property type="entry name" value="Integrin alpha N-terminal domain"/>
    <property type="match status" value="1"/>
</dbReference>
<dbReference type="InterPro" id="IPR022045">
    <property type="entry name" value="TcdB_toxin_mid/N"/>
</dbReference>
<keyword evidence="8" id="KW-1185">Reference proteome</keyword>
<evidence type="ECO:0000313" key="7">
    <source>
        <dbReference type="EMBL" id="UPK67937.1"/>
    </source>
</evidence>
<evidence type="ECO:0000256" key="3">
    <source>
        <dbReference type="ARBA" id="ARBA00023026"/>
    </source>
</evidence>
<dbReference type="InterPro" id="IPR003284">
    <property type="entry name" value="Sal_SpvB"/>
</dbReference>
<reference evidence="7 8" key="1">
    <citation type="submission" date="2022-04" db="EMBL/GenBank/DDBJ databases">
        <title>The arsenic-methylating capacity of Chitinophaga filiformis YT5 during chitin decomposition.</title>
        <authorList>
            <person name="Chen G."/>
            <person name="Liang Y."/>
        </authorList>
    </citation>
    <scope>NUCLEOTIDE SEQUENCE [LARGE SCALE GENOMIC DNA]</scope>
    <source>
        <strain evidence="7 8">YT5</strain>
    </source>
</reference>
<keyword evidence="5" id="KW-0472">Membrane</keyword>
<comment type="subcellular location">
    <subcellularLocation>
        <location evidence="1">Secreted</location>
    </subcellularLocation>
</comment>
<feature type="region of interest" description="Disordered" evidence="4">
    <location>
        <begin position="682"/>
        <end position="709"/>
    </location>
</feature>
<evidence type="ECO:0000259" key="6">
    <source>
        <dbReference type="Pfam" id="PF12256"/>
    </source>
</evidence>
<proteinExistence type="predicted"/>
<protein>
    <recommendedName>
        <fullName evidence="6">Insecticide toxin TcdB middle/N-terminal domain-containing protein</fullName>
    </recommendedName>
</protein>
<dbReference type="PANTHER" id="PTHR32305">
    <property type="match status" value="1"/>
</dbReference>
<evidence type="ECO:0000256" key="5">
    <source>
        <dbReference type="SAM" id="Phobius"/>
    </source>
</evidence>
<keyword evidence="5" id="KW-1133">Transmembrane helix</keyword>
<dbReference type="Gene3D" id="2.180.10.10">
    <property type="entry name" value="RHS repeat-associated core"/>
    <property type="match status" value="2"/>
</dbReference>
<dbReference type="Pfam" id="PF12256">
    <property type="entry name" value="TcdB_toxin_midN"/>
    <property type="match status" value="1"/>
</dbReference>
<keyword evidence="2" id="KW-0964">Secreted</keyword>
<name>A0ABY4HWE3_CHIFI</name>
<sequence length="3129" mass="351719">MTLVRKQHCLLRLECQNRFPTFDFSIMITTASPKVGTLIFTTTTAYKILFVFLLICMLIWWHSSPQPVAGSANGFNHNIKTESALISSTNDSNQFAQMPLPGIMSRRRTKKSAAQFLPTTSYRPLDSAGFHPLSIGMVNVSDNHRGYRISSGNNAVKLIAIRFDKSAIPDGYTVADVHTYFYSDASKDWIQLKRDSVDLYHNIVYSANTEDGDYINAIIKSPESPETAGFAPTTLHDLKLGDPTSMVNLIQAPIPNSQGSATLSFHIETPVGRQDIQPNLDVSYNSDGGNGVMGEGWSLTGTSSISVETRWGVPTYSAATESETYLLDGQMLAMADDKDILTMAHRKLGIARAPEATKRFFCRRETNFSKIERVGSLKNYIWVVTDKNGTKYYYGGIIKDNGSHQVDAVLREGDKIAEWKLRKVIDLFKNSMEFTYEPKDRNVDNNVVHSLYLSRVLYTLYQDQKHLKDVYKIDIAYDDQTERSDFNFSARYGFFTSDNARLLKTIHISSVDYRGDGSAQDEVNIRKYAFHYRNGSYSKMILDSISQFGYDGDVEKLFYGQRFDYYSLEALEGNYFTDAQINMPADDFLGKSETQAKLGFGGATGIGAPDFQFTSKSLSFDARFSYKENESESVVSFIDIDGDARPDIIRNNKGRITYRPNTSSLDKITFGPERPIAGISSFGKDDGSSHGIGGEVNGPTQSRIYGGTDRNTTHSYSKTYFTDANGDGLTDVVEDGQVKFNTYDGGNGGIQFTASSAATPSPISSGATIGNALVTEDQTRMDQELANNIKISPLHDIIKVWIAPDSGTLRINAPVRLLQPVLGNKSEDSTEYNGSDGVYVSVQRNSIPIFNPLQINRADFSEKAVVIPSVRVSKGDKILFRVQSGNHPTANGYYDQVQWNPVITYLSKDNDKHFFDPFKANQVEYSAVEDHLYCNEVFNLPDSGTYTIAGRFVKPRTKDTVTLTIRLSGKIVTDSVLSSFKVQRPKDEGGDTTISVVEYKYTTIDSVYAKMLDTSAQVFATNFAVPQKYGYNSALSFAITPASNFDMTGIDWKPQIRYQYYDSTEQKPDERWKKDTIVYFPKVNFKGQLYKSGIYVQVKDSGDVKISPIITLNSLKKGQATLVVSDKDKVILRKQITESAFMSDTVSFVRNKGERYSVHYEVNSPADLDVTGANAQTPSYLLIPNDFHNWVVPQSGRYSFYSVQKRTLARSVIQINGKDSLPHNRDTLDNVLLKENDVISFIDTVTHSPVQFSTILSQAAAVFHNWETSDYGALYRGWGHAVFNATNYLKQPIDINKFQLSQIKRTNFYETEFFAMPHDVRTLRNTGVNKRIYIHKDTLSPSRMAMADVTPQQLFIVNSAINASGARAVVRYTKSTSTSIAGGGAGVSVNKSINGNSVTYSEYIDLNGDRFPDIAGTESVQFTNSLGGLQRNVTAISTGLQHAIASSWGINLGGVFFHPFIAGGKSDNGKGNNISTASSKIAAALSGLSGGYNENSDEVEANLYDVNGDGLPDKVNKNGNVYLNQGNGFSGQTINWQLLNIQKNESRSLGGGGGYNFDNYSASAGISLATTTTKQYSSLIDFNGDGLIDNVVRTAGNDVIFYINTGKVISRTGGQVINLGSAVDLGESVSSSRGIHGAYTFAPHVFVLFVPVCKIVFSVTANTGDGNNSVKSQWIDINGDGFVDFVSYDNKKVTLKLSNLAKVNRLKNVSGPLGGSLQLDYKHIEGDYRHPGGKWVMASVTRDDGVKSDGENFKTEFDYKQGHFDRYEREFLGFHQVIAADYFQGKLYRRSVAQYNNQHYFVGHQIAKKWTEDAAGNKFQYEEYDYEEKYRSSASKIGETPPPPQSLLTAAVMQSLLRTKTVYSYEGDTNRAMLHRTRYKYDNLLNISSFEYEEGNSASQKDKSYYKTAIIYKKVEDNPYIYGLPTSIVVTNKAGETLKKVEATYPLKYFGPKMESETVYFSDKNSAKTTFRYDDETGNLIKKIYANGLRDTFEIEDRFGIYVSRIKDPYELENRFEYDYRFGTEKLKVLTSGFAIKTKYDEFGRVVKVQGPHQNSTDIEDSDHTIKIAYHILPGKSYSILKHFDESNQNDGIYTVSFVDGFGKNIQTKKTGVVNGTSRWIVSGRQFYDDLYRVARTYYPSTQNYDVSADMTIGAAGTTLVTDTGRVPATVTNYDILDRELNTYLPNGQLFEANRYKIGKDGFNNDAQLTITTYGKDANLNKREVYTNGANLVTTEKRYPTVSVDSIVKVTKYQYTPIHLTENVFNIHDGRQYLVMSYKYDWGTRKVSYFNVNGGTTTYEYDKVGNLKKKMNARRDVINYDYEHRRLIRTNYSSHPEDSVRYVYGVKSGPQTTTNAGRIVFQIDATGAQSFMYDVYGNVVYNTRTIIAPFDTTYTFTTKFRYDSWGRLLYMVYPSGEKVNYNYNIGGNLIRVYGSKYGTTDTSFRYANNIFYDEFEQRKKIEYGNGLVTNYSYEDTLRRLQSVQTLKGDAQIMLSTYRYDELNNIRGNTNKSNFSGHVAVTMEHGYAYDNQNQLMAAEGKWNTVTKYDLKLAYDDQFNVKTRKLELNSAKINRSVSSKFEYEHKSPFQLSVVTEHISRIVQQADPKKPKVYKEVNTIYHSYDDDGNDVFTATADSFHNNINERKILWDQEDRIRAISSNGYLSSYSYDADGERTIKISNEIEGVYINGQFAGDYSIPATYNLYVNPYFSVRNARGIGTKHIYIGRERIVSQLTNYSKWPTMNTEVSTIHPEKDTLVMTEVLVPKNKYLTVSYLKKMLKAEALVNSYFDSLQIPHRNIPHNALTKKWPVLQYPVLIDPNSSATGTVNDQIDGDEKFRYFYHRNHIGSSSFISDKDQNIVQYVEYLPFGETFMELRRDYSSQFTFNGKEQDPETGLYYYGARYYDPHTYQWLGIDPMAESYAGTSPYSFNLNNPITKFDPEGRSVEEFQQTAKEWGENVYEFLKPSEYDMALMAAGGMAAVMDGPLPFGDLYLAGTIGKYGLGKLAKAGGLIKNKLTDFAARFGSRGTTTVFRAVSQAEVDDIMKFGLRAKEGAYETGKLFAPTLKEAAQFGKNNFQFDKLSITVMKVKVPNKVLQNAYQFRADGMNAISIPADKLHLLKATPLNYSPWLK</sequence>
<dbReference type="EMBL" id="CP095855">
    <property type="protein sequence ID" value="UPK67937.1"/>
    <property type="molecule type" value="Genomic_DNA"/>
</dbReference>
<feature type="transmembrane region" description="Helical" evidence="5">
    <location>
        <begin position="35"/>
        <end position="61"/>
    </location>
</feature>
<organism evidence="7 8">
    <name type="scientific">Chitinophaga filiformis</name>
    <name type="common">Myxococcus filiformis</name>
    <name type="synonym">Flexibacter filiformis</name>
    <dbReference type="NCBI Taxonomy" id="104663"/>
    <lineage>
        <taxon>Bacteria</taxon>
        <taxon>Pseudomonadati</taxon>
        <taxon>Bacteroidota</taxon>
        <taxon>Chitinophagia</taxon>
        <taxon>Chitinophagales</taxon>
        <taxon>Chitinophagaceae</taxon>
        <taxon>Chitinophaga</taxon>
    </lineage>
</organism>
<dbReference type="InterPro" id="IPR050708">
    <property type="entry name" value="T6SS_VgrG/RHS"/>
</dbReference>